<dbReference type="RefSeq" id="WP_008379778.1">
    <property type="nucleotide sequence ID" value="NZ_BAOP01000019.1"/>
</dbReference>
<dbReference type="CDD" id="cd00320">
    <property type="entry name" value="cpn10"/>
    <property type="match status" value="1"/>
</dbReference>
<comment type="caution">
    <text evidence="5">The sequence shown here is derived from an EMBL/GenBank/DDBJ whole genome shotgun (WGS) entry which is preliminary data.</text>
</comment>
<dbReference type="PANTHER" id="PTHR10772:SF58">
    <property type="entry name" value="CO-CHAPERONIN GROES"/>
    <property type="match status" value="1"/>
</dbReference>
<dbReference type="STRING" id="410332.SAMN04488550_1386"/>
<evidence type="ECO:0000313" key="5">
    <source>
        <dbReference type="EMBL" id="GAC80634.1"/>
    </source>
</evidence>
<dbReference type="EMBL" id="BAOP01000019">
    <property type="protein sequence ID" value="GAC80634.1"/>
    <property type="molecule type" value="Genomic_DNA"/>
</dbReference>
<dbReference type="NCBIfam" id="NF001533">
    <property type="entry name" value="PRK00364.2-4"/>
    <property type="match status" value="1"/>
</dbReference>
<dbReference type="HAMAP" id="MF_00580">
    <property type="entry name" value="CH10"/>
    <property type="match status" value="1"/>
</dbReference>
<accession>M3VG53</accession>
<dbReference type="FunFam" id="2.30.33.40:FF:000001">
    <property type="entry name" value="10 kDa chaperonin"/>
    <property type="match status" value="1"/>
</dbReference>
<dbReference type="Gene3D" id="2.30.33.40">
    <property type="entry name" value="GroES chaperonin"/>
    <property type="match status" value="1"/>
</dbReference>
<dbReference type="AlphaFoldDB" id="M3VG53"/>
<dbReference type="PRINTS" id="PR00297">
    <property type="entry name" value="CHAPERONIN10"/>
</dbReference>
<dbReference type="SUPFAM" id="SSF50129">
    <property type="entry name" value="GroES-like"/>
    <property type="match status" value="1"/>
</dbReference>
<dbReference type="InterPro" id="IPR037124">
    <property type="entry name" value="Chaperonin_GroES_sf"/>
</dbReference>
<dbReference type="Proteomes" id="UP000035009">
    <property type="component" value="Unassembled WGS sequence"/>
</dbReference>
<dbReference type="GO" id="GO:0046872">
    <property type="term" value="F:metal ion binding"/>
    <property type="evidence" value="ECO:0007669"/>
    <property type="project" value="TreeGrafter"/>
</dbReference>
<dbReference type="GO" id="GO:0005737">
    <property type="term" value="C:cytoplasm"/>
    <property type="evidence" value="ECO:0007669"/>
    <property type="project" value="UniProtKB-SubCell"/>
</dbReference>
<keyword evidence="2 3" id="KW-0143">Chaperone</keyword>
<dbReference type="InterPro" id="IPR011032">
    <property type="entry name" value="GroES-like_sf"/>
</dbReference>
<dbReference type="OrthoDB" id="9806791at2"/>
<dbReference type="eggNOG" id="COG0234">
    <property type="taxonomic scope" value="Bacteria"/>
</dbReference>
<dbReference type="InterPro" id="IPR020818">
    <property type="entry name" value="Chaperonin_GroES"/>
</dbReference>
<comment type="function">
    <text evidence="3 4">Together with the chaperonin GroEL, plays an essential role in assisting protein folding. The GroEL-GroES system forms a nano-cage that allows encapsulation of the non-native substrate proteins and provides a physical environment optimized to promote and accelerate protein folding. GroES binds to the apical surface of the GroEL ring, thereby capping the opening of the GroEL channel.</text>
</comment>
<keyword evidence="3" id="KW-0963">Cytoplasm</keyword>
<evidence type="ECO:0000256" key="4">
    <source>
        <dbReference type="RuleBase" id="RU000535"/>
    </source>
</evidence>
<name>M3VG53_GORML</name>
<dbReference type="NCBIfam" id="NF001534">
    <property type="entry name" value="PRK00364.2-5"/>
    <property type="match status" value="1"/>
</dbReference>
<dbReference type="Pfam" id="PF00166">
    <property type="entry name" value="Cpn10"/>
    <property type="match status" value="1"/>
</dbReference>
<dbReference type="SMART" id="SM00883">
    <property type="entry name" value="Cpn10"/>
    <property type="match status" value="1"/>
</dbReference>
<comment type="similarity">
    <text evidence="1 3 4">Belongs to the GroES chaperonin family.</text>
</comment>
<proteinExistence type="inferred from homology"/>
<evidence type="ECO:0000256" key="1">
    <source>
        <dbReference type="ARBA" id="ARBA00006975"/>
    </source>
</evidence>
<comment type="subcellular location">
    <subcellularLocation>
        <location evidence="3">Cytoplasm</location>
    </subcellularLocation>
</comment>
<dbReference type="GO" id="GO:0044183">
    <property type="term" value="F:protein folding chaperone"/>
    <property type="evidence" value="ECO:0007669"/>
    <property type="project" value="InterPro"/>
</dbReference>
<dbReference type="PROSITE" id="PS00681">
    <property type="entry name" value="CHAPERONINS_CPN10"/>
    <property type="match status" value="1"/>
</dbReference>
<dbReference type="InterPro" id="IPR018369">
    <property type="entry name" value="Chaprnonin_Cpn10_CS"/>
</dbReference>
<dbReference type="NCBIfam" id="NF001530">
    <property type="entry name" value="PRK00364.1-6"/>
    <property type="match status" value="1"/>
</dbReference>
<evidence type="ECO:0000256" key="2">
    <source>
        <dbReference type="ARBA" id="ARBA00023186"/>
    </source>
</evidence>
<evidence type="ECO:0000256" key="3">
    <source>
        <dbReference type="HAMAP-Rule" id="MF_00580"/>
    </source>
</evidence>
<dbReference type="GO" id="GO:0051082">
    <property type="term" value="F:unfolded protein binding"/>
    <property type="evidence" value="ECO:0007669"/>
    <property type="project" value="TreeGrafter"/>
</dbReference>
<gene>
    <name evidence="3 5" type="primary">groS</name>
    <name evidence="3" type="synonym">groES</name>
    <name evidence="5" type="ORF">GM1_019_00960</name>
</gene>
<dbReference type="PANTHER" id="PTHR10772">
    <property type="entry name" value="10 KDA HEAT SHOCK PROTEIN"/>
    <property type="match status" value="1"/>
</dbReference>
<keyword evidence="6" id="KW-1185">Reference proteome</keyword>
<sequence>MASVNIKPLEDKILVQAVEAETTTASGLVIPDSAKEKPSEGKVIAVGPGRVTEAGNRVPVDVAEGDVVIYSKYGGTEVKYAGEEYLILSARDILAVVG</sequence>
<protein>
    <recommendedName>
        <fullName evidence="3">Co-chaperonin GroES</fullName>
    </recommendedName>
    <alternativeName>
        <fullName evidence="3">10 kDa chaperonin</fullName>
    </alternativeName>
    <alternativeName>
        <fullName evidence="3">Chaperonin-10</fullName>
        <shortName evidence="3">Cpn10</shortName>
    </alternativeName>
</protein>
<evidence type="ECO:0000313" key="6">
    <source>
        <dbReference type="Proteomes" id="UP000035009"/>
    </source>
</evidence>
<comment type="subunit">
    <text evidence="3">Heptamer of 7 subunits arranged in a ring. Interacts with the chaperonin GroEL.</text>
</comment>
<dbReference type="NCBIfam" id="NF001531">
    <property type="entry name" value="PRK00364.2-2"/>
    <property type="match status" value="1"/>
</dbReference>
<dbReference type="GO" id="GO:0005524">
    <property type="term" value="F:ATP binding"/>
    <property type="evidence" value="ECO:0007669"/>
    <property type="project" value="InterPro"/>
</dbReference>
<organism evidence="5 6">
    <name type="scientific">Gordonia malaquae NBRC 108250</name>
    <dbReference type="NCBI Taxonomy" id="1223542"/>
    <lineage>
        <taxon>Bacteria</taxon>
        <taxon>Bacillati</taxon>
        <taxon>Actinomycetota</taxon>
        <taxon>Actinomycetes</taxon>
        <taxon>Mycobacteriales</taxon>
        <taxon>Gordoniaceae</taxon>
        <taxon>Gordonia</taxon>
    </lineage>
</organism>
<reference evidence="5 6" key="1">
    <citation type="submission" date="2013-02" db="EMBL/GenBank/DDBJ databases">
        <title>Whole genome shotgun sequence of Gordonia malaquae NBRC 108250.</title>
        <authorList>
            <person name="Yoshida I."/>
            <person name="Hosoyama A."/>
            <person name="Tsuchikane K."/>
            <person name="Ando Y."/>
            <person name="Baba S."/>
            <person name="Ohji S."/>
            <person name="Hamada M."/>
            <person name="Tamura T."/>
            <person name="Yamazoe A."/>
            <person name="Yamazaki S."/>
            <person name="Fujita N."/>
        </authorList>
    </citation>
    <scope>NUCLEOTIDE SEQUENCE [LARGE SCALE GENOMIC DNA]</scope>
    <source>
        <strain evidence="5 6">NBRC 108250</strain>
    </source>
</reference>
<dbReference type="GO" id="GO:0051087">
    <property type="term" value="F:protein-folding chaperone binding"/>
    <property type="evidence" value="ECO:0007669"/>
    <property type="project" value="TreeGrafter"/>
</dbReference>